<protein>
    <submittedName>
        <fullName evidence="2">Unannotated protein</fullName>
    </submittedName>
</protein>
<accession>A0A6J6BBC8</accession>
<evidence type="ECO:0000313" key="2">
    <source>
        <dbReference type="EMBL" id="CAB4535598.1"/>
    </source>
</evidence>
<dbReference type="GO" id="GO:0005840">
    <property type="term" value="C:ribosome"/>
    <property type="evidence" value="ECO:0007669"/>
    <property type="project" value="InterPro"/>
</dbReference>
<gene>
    <name evidence="2" type="ORF">UFOPK1433_00199</name>
    <name evidence="3" type="ORF">UFOPK1843_01137</name>
</gene>
<dbReference type="SUPFAM" id="SSF50346">
    <property type="entry name" value="PRC-barrel domain"/>
    <property type="match status" value="1"/>
</dbReference>
<dbReference type="PANTHER" id="PTHR33692:SF1">
    <property type="entry name" value="RIBOSOME MATURATION FACTOR RIMM"/>
    <property type="match status" value="1"/>
</dbReference>
<dbReference type="InterPro" id="IPR011033">
    <property type="entry name" value="PRC_barrel-like_sf"/>
</dbReference>
<dbReference type="InterPro" id="IPR056792">
    <property type="entry name" value="PRC_RimM"/>
</dbReference>
<evidence type="ECO:0000313" key="3">
    <source>
        <dbReference type="EMBL" id="CAB4616123.1"/>
    </source>
</evidence>
<dbReference type="PANTHER" id="PTHR33692">
    <property type="entry name" value="RIBOSOME MATURATION FACTOR RIMM"/>
    <property type="match status" value="1"/>
</dbReference>
<sequence>MTELRWYNKAPVIFLEGIDDRDKAESLIKAILLVHADTTILPNESDAWYDHQLVGLKVYRDGKEAGEVIRVDHMPSQDMLIVKSGETEILVPFVKAIVPEVDIKAGKVIVTPPLGLFEEIEE</sequence>
<dbReference type="InterPro" id="IPR011961">
    <property type="entry name" value="RimM"/>
</dbReference>
<dbReference type="EMBL" id="CAEZUR010000124">
    <property type="protein sequence ID" value="CAB4616123.1"/>
    <property type="molecule type" value="Genomic_DNA"/>
</dbReference>
<name>A0A6J6BBC8_9ZZZZ</name>
<dbReference type="NCBIfam" id="TIGR02273">
    <property type="entry name" value="16S_RimM"/>
    <property type="match status" value="1"/>
</dbReference>
<organism evidence="2">
    <name type="scientific">freshwater metagenome</name>
    <dbReference type="NCBI Taxonomy" id="449393"/>
    <lineage>
        <taxon>unclassified sequences</taxon>
        <taxon>metagenomes</taxon>
        <taxon>ecological metagenomes</taxon>
    </lineage>
</organism>
<dbReference type="GO" id="GO:0006364">
    <property type="term" value="P:rRNA processing"/>
    <property type="evidence" value="ECO:0007669"/>
    <property type="project" value="InterPro"/>
</dbReference>
<proteinExistence type="predicted"/>
<feature type="domain" description="Ribosome maturation factor RimM PRC barrel" evidence="1">
    <location>
        <begin position="51"/>
        <end position="116"/>
    </location>
</feature>
<reference evidence="2" key="1">
    <citation type="submission" date="2020-05" db="EMBL/GenBank/DDBJ databases">
        <authorList>
            <person name="Chiriac C."/>
            <person name="Salcher M."/>
            <person name="Ghai R."/>
            <person name="Kavagutti S V."/>
        </authorList>
    </citation>
    <scope>NUCLEOTIDE SEQUENCE</scope>
</reference>
<dbReference type="EMBL" id="CAEZSN010000014">
    <property type="protein sequence ID" value="CAB4535598.1"/>
    <property type="molecule type" value="Genomic_DNA"/>
</dbReference>
<evidence type="ECO:0000259" key="1">
    <source>
        <dbReference type="Pfam" id="PF24986"/>
    </source>
</evidence>
<dbReference type="Gene3D" id="2.30.30.240">
    <property type="entry name" value="PRC-barrel domain"/>
    <property type="match status" value="1"/>
</dbReference>
<dbReference type="GO" id="GO:0043022">
    <property type="term" value="F:ribosome binding"/>
    <property type="evidence" value="ECO:0007669"/>
    <property type="project" value="InterPro"/>
</dbReference>
<dbReference type="AlphaFoldDB" id="A0A6J6BBC8"/>
<dbReference type="Pfam" id="PF24986">
    <property type="entry name" value="PRC_RimM"/>
    <property type="match status" value="1"/>
</dbReference>